<organism evidence="1 2">
    <name type="scientific">Magnetospirillum fulvum MGU-K5</name>
    <dbReference type="NCBI Taxonomy" id="1316936"/>
    <lineage>
        <taxon>Bacteria</taxon>
        <taxon>Pseudomonadati</taxon>
        <taxon>Pseudomonadota</taxon>
        <taxon>Alphaproteobacteria</taxon>
        <taxon>Rhodospirillales</taxon>
        <taxon>Rhodospirillaceae</taxon>
        <taxon>Magnetospirillum</taxon>
    </lineage>
</organism>
<dbReference type="Proteomes" id="UP000015350">
    <property type="component" value="Unassembled WGS sequence"/>
</dbReference>
<sequence length="70" mass="7646">MLTVRLGDVYESGNRSRVVWSVDGVITVPGQGQIVRLVQVDGLGKLMLSADDLMCQNGFRKVKEVSLPLT</sequence>
<accession>S9TMN1</accession>
<evidence type="ECO:0000313" key="2">
    <source>
        <dbReference type="Proteomes" id="UP000015350"/>
    </source>
</evidence>
<dbReference type="RefSeq" id="WP_021130482.1">
    <property type="nucleotide sequence ID" value="NZ_AQPH01000001.1"/>
</dbReference>
<name>S9TMN1_MAGFU</name>
<reference evidence="1 2" key="1">
    <citation type="submission" date="2013-04" db="EMBL/GenBank/DDBJ databases">
        <authorList>
            <person name="Kuznetsov B."/>
            <person name="Ivanovsky R."/>
        </authorList>
    </citation>
    <scope>NUCLEOTIDE SEQUENCE [LARGE SCALE GENOMIC DNA]</scope>
    <source>
        <strain evidence="1 2">MGU-K5</strain>
    </source>
</reference>
<proteinExistence type="predicted"/>
<comment type="caution">
    <text evidence="1">The sequence shown here is derived from an EMBL/GenBank/DDBJ whole genome shotgun (WGS) entry which is preliminary data.</text>
</comment>
<dbReference type="AlphaFoldDB" id="S9TMN1"/>
<evidence type="ECO:0000313" key="1">
    <source>
        <dbReference type="EMBL" id="EPY03536.1"/>
    </source>
</evidence>
<protein>
    <submittedName>
        <fullName evidence="1">Uncharacterized protein</fullName>
    </submittedName>
</protein>
<dbReference type="EMBL" id="AQPH01000001">
    <property type="protein sequence ID" value="EPY03536.1"/>
    <property type="molecule type" value="Genomic_DNA"/>
</dbReference>
<dbReference type="OrthoDB" id="7361297at2"/>
<gene>
    <name evidence="1" type="ORF">K678_00455</name>
</gene>